<feature type="region of interest" description="Disordered" evidence="1">
    <location>
        <begin position="36"/>
        <end position="56"/>
    </location>
</feature>
<evidence type="ECO:0000313" key="3">
    <source>
        <dbReference type="Proteomes" id="UP000214646"/>
    </source>
</evidence>
<keyword evidence="3" id="KW-1185">Reference proteome</keyword>
<dbReference type="Proteomes" id="UP000214646">
    <property type="component" value="Unassembled WGS sequence"/>
</dbReference>
<proteinExistence type="predicted"/>
<name>A0A225DTR4_9BACT</name>
<evidence type="ECO:0000313" key="2">
    <source>
        <dbReference type="EMBL" id="OWK42994.1"/>
    </source>
</evidence>
<dbReference type="AlphaFoldDB" id="A0A225DTR4"/>
<accession>A0A225DTR4</accession>
<dbReference type="EMBL" id="NIDE01000004">
    <property type="protein sequence ID" value="OWK42994.1"/>
    <property type="molecule type" value="Genomic_DNA"/>
</dbReference>
<gene>
    <name evidence="2" type="ORF">FRUB_02593</name>
</gene>
<evidence type="ECO:0000256" key="1">
    <source>
        <dbReference type="SAM" id="MobiDB-lite"/>
    </source>
</evidence>
<protein>
    <submittedName>
        <fullName evidence="2">Uncharacterized protein</fullName>
    </submittedName>
</protein>
<sequence length="56" mass="6170">MPRAGLKWEDYPPVARVRAAPAKVWSRGIKGDEAGQKISSRSIFHTGSRLPESHAI</sequence>
<comment type="caution">
    <text evidence="2">The sequence shown here is derived from an EMBL/GenBank/DDBJ whole genome shotgun (WGS) entry which is preliminary data.</text>
</comment>
<reference evidence="3" key="1">
    <citation type="submission" date="2017-06" db="EMBL/GenBank/DDBJ databases">
        <title>Genome analysis of Fimbriiglobus ruber SP5, the first member of the order Planctomycetales with confirmed chitinolytic capability.</title>
        <authorList>
            <person name="Ravin N.V."/>
            <person name="Rakitin A.L."/>
            <person name="Ivanova A.A."/>
            <person name="Beletsky A.V."/>
            <person name="Kulichevskaya I.S."/>
            <person name="Mardanov A.V."/>
            <person name="Dedysh S.N."/>
        </authorList>
    </citation>
    <scope>NUCLEOTIDE SEQUENCE [LARGE SCALE GENOMIC DNA]</scope>
    <source>
        <strain evidence="3">SP5</strain>
    </source>
</reference>
<organism evidence="2 3">
    <name type="scientific">Fimbriiglobus ruber</name>
    <dbReference type="NCBI Taxonomy" id="1908690"/>
    <lineage>
        <taxon>Bacteria</taxon>
        <taxon>Pseudomonadati</taxon>
        <taxon>Planctomycetota</taxon>
        <taxon>Planctomycetia</taxon>
        <taxon>Gemmatales</taxon>
        <taxon>Gemmataceae</taxon>
        <taxon>Fimbriiglobus</taxon>
    </lineage>
</organism>